<keyword evidence="1" id="KW-0732">Signal</keyword>
<dbReference type="Proteomes" id="UP000807115">
    <property type="component" value="Chromosome 4"/>
</dbReference>
<name>A0A921R2J3_SORBI</name>
<evidence type="ECO:0000256" key="1">
    <source>
        <dbReference type="SAM" id="SignalP"/>
    </source>
</evidence>
<gene>
    <name evidence="2" type="ORF">BDA96_04G132300</name>
</gene>
<dbReference type="EMBL" id="CM027683">
    <property type="protein sequence ID" value="KAG0532733.1"/>
    <property type="molecule type" value="Genomic_DNA"/>
</dbReference>
<accession>A0A921R2J3</accession>
<reference evidence="2" key="2">
    <citation type="submission" date="2020-10" db="EMBL/GenBank/DDBJ databases">
        <authorList>
            <person name="Cooper E.A."/>
            <person name="Brenton Z.W."/>
            <person name="Flinn B.S."/>
            <person name="Jenkins J."/>
            <person name="Shu S."/>
            <person name="Flowers D."/>
            <person name="Luo F."/>
            <person name="Wang Y."/>
            <person name="Xia P."/>
            <person name="Barry K."/>
            <person name="Daum C."/>
            <person name="Lipzen A."/>
            <person name="Yoshinaga Y."/>
            <person name="Schmutz J."/>
            <person name="Saski C."/>
            <person name="Vermerris W."/>
            <person name="Kresovich S."/>
        </authorList>
    </citation>
    <scope>NUCLEOTIDE SEQUENCE</scope>
</reference>
<comment type="caution">
    <text evidence="2">The sequence shown here is derived from an EMBL/GenBank/DDBJ whole genome shotgun (WGS) entry which is preliminary data.</text>
</comment>
<evidence type="ECO:0000313" key="3">
    <source>
        <dbReference type="Proteomes" id="UP000807115"/>
    </source>
</evidence>
<feature type="chain" id="PRO_5037850630" evidence="1">
    <location>
        <begin position="18"/>
        <end position="68"/>
    </location>
</feature>
<organism evidence="2 3">
    <name type="scientific">Sorghum bicolor</name>
    <name type="common">Sorghum</name>
    <name type="synonym">Sorghum vulgare</name>
    <dbReference type="NCBI Taxonomy" id="4558"/>
    <lineage>
        <taxon>Eukaryota</taxon>
        <taxon>Viridiplantae</taxon>
        <taxon>Streptophyta</taxon>
        <taxon>Embryophyta</taxon>
        <taxon>Tracheophyta</taxon>
        <taxon>Spermatophyta</taxon>
        <taxon>Magnoliopsida</taxon>
        <taxon>Liliopsida</taxon>
        <taxon>Poales</taxon>
        <taxon>Poaceae</taxon>
        <taxon>PACMAD clade</taxon>
        <taxon>Panicoideae</taxon>
        <taxon>Andropogonodae</taxon>
        <taxon>Andropogoneae</taxon>
        <taxon>Sorghinae</taxon>
        <taxon>Sorghum</taxon>
    </lineage>
</organism>
<feature type="signal peptide" evidence="1">
    <location>
        <begin position="1"/>
        <end position="17"/>
    </location>
</feature>
<dbReference type="AlphaFoldDB" id="A0A921R2J3"/>
<protein>
    <submittedName>
        <fullName evidence="2">Uncharacterized protein</fullName>
    </submittedName>
</protein>
<proteinExistence type="predicted"/>
<sequence length="68" mass="7049">MIPILCVHRLLVLDSSAQHNNGPSCHVHGCDSAAGGSRRKLPWEDDVVVDVVPGLADDGGAERYAGGG</sequence>
<reference evidence="2" key="1">
    <citation type="journal article" date="2019" name="BMC Genomics">
        <title>A new reference genome for Sorghum bicolor reveals high levels of sequence similarity between sweet and grain genotypes: implications for the genetics of sugar metabolism.</title>
        <authorList>
            <person name="Cooper E.A."/>
            <person name="Brenton Z.W."/>
            <person name="Flinn B.S."/>
            <person name="Jenkins J."/>
            <person name="Shu S."/>
            <person name="Flowers D."/>
            <person name="Luo F."/>
            <person name="Wang Y."/>
            <person name="Xia P."/>
            <person name="Barry K."/>
            <person name="Daum C."/>
            <person name="Lipzen A."/>
            <person name="Yoshinaga Y."/>
            <person name="Schmutz J."/>
            <person name="Saski C."/>
            <person name="Vermerris W."/>
            <person name="Kresovich S."/>
        </authorList>
    </citation>
    <scope>NUCLEOTIDE SEQUENCE</scope>
</reference>
<evidence type="ECO:0000313" key="2">
    <source>
        <dbReference type="EMBL" id="KAG0532733.1"/>
    </source>
</evidence>